<dbReference type="Proteomes" id="UP000254701">
    <property type="component" value="Unassembled WGS sequence"/>
</dbReference>
<dbReference type="OrthoDB" id="7908158at2"/>
<gene>
    <name evidence="1" type="ORF">NCTC10684_04052</name>
</gene>
<name>A0A380WRN1_AMIAI</name>
<dbReference type="AlphaFoldDB" id="A0A380WRN1"/>
<dbReference type="RefSeq" id="WP_115732748.1">
    <property type="nucleotide sequence ID" value="NZ_BAAAVY010000037.1"/>
</dbReference>
<dbReference type="EMBL" id="UFSM01000001">
    <property type="protein sequence ID" value="SUU90794.1"/>
    <property type="molecule type" value="Genomic_DNA"/>
</dbReference>
<evidence type="ECO:0000313" key="1">
    <source>
        <dbReference type="EMBL" id="SUU90794.1"/>
    </source>
</evidence>
<evidence type="ECO:0000313" key="2">
    <source>
        <dbReference type="Proteomes" id="UP000254701"/>
    </source>
</evidence>
<sequence length="60" mass="7111">MPDDPKKTAEDRKLVSRQEYEIEEFARKYDLMRGEAAAMIRRYGPSRRKLDAIITQRPRG</sequence>
<proteinExistence type="predicted"/>
<protein>
    <recommendedName>
        <fullName evidence="3">DUF3606 domain-containing protein</fullName>
    </recommendedName>
</protein>
<evidence type="ECO:0008006" key="3">
    <source>
        <dbReference type="Google" id="ProtNLM"/>
    </source>
</evidence>
<accession>A0A380WRN1</accession>
<organism evidence="1 2">
    <name type="scientific">Aminobacter aminovorans</name>
    <name type="common">Chelatobacter heintzii</name>
    <dbReference type="NCBI Taxonomy" id="83263"/>
    <lineage>
        <taxon>Bacteria</taxon>
        <taxon>Pseudomonadati</taxon>
        <taxon>Pseudomonadota</taxon>
        <taxon>Alphaproteobacteria</taxon>
        <taxon>Hyphomicrobiales</taxon>
        <taxon>Phyllobacteriaceae</taxon>
        <taxon>Aminobacter</taxon>
    </lineage>
</organism>
<reference evidence="1 2" key="1">
    <citation type="submission" date="2018-06" db="EMBL/GenBank/DDBJ databases">
        <authorList>
            <consortium name="Pathogen Informatics"/>
            <person name="Doyle S."/>
        </authorList>
    </citation>
    <scope>NUCLEOTIDE SEQUENCE [LARGE SCALE GENOMIC DNA]</scope>
    <source>
        <strain evidence="1 2">NCTC10684</strain>
    </source>
</reference>